<reference evidence="2" key="1">
    <citation type="submission" date="2022-10" db="EMBL/GenBank/DDBJ databases">
        <authorList>
            <person name="Chen Y."/>
            <person name="Dougan E. K."/>
            <person name="Chan C."/>
            <person name="Rhodes N."/>
            <person name="Thang M."/>
        </authorList>
    </citation>
    <scope>NUCLEOTIDE SEQUENCE</scope>
</reference>
<gene>
    <name evidence="2" type="ORF">C1SCF055_LOCUS10624</name>
</gene>
<dbReference type="EMBL" id="CAMXCT020000763">
    <property type="protein sequence ID" value="CAL1136347.1"/>
    <property type="molecule type" value="Genomic_DNA"/>
</dbReference>
<dbReference type="Proteomes" id="UP001152797">
    <property type="component" value="Unassembled WGS sequence"/>
</dbReference>
<sequence>MSLIDSKAAFQQRCGELSTTTISLFDQLAAQNISSFSELAFECGTPNRPPSDEEFKALADSVLGGGASAGQTGLLRRLHFEAATLVLSQLKTAVTSETSEGIKKLPFAEKQARYARVKASVSGFLIQGAAPKDNQQVLKIESQTLKVSTEGSSNLTIEIRKANLRGVAIDKTVGRAKGPITVLDLTVEEDVAFLSEFIRQEANNICLIHFAPPCGTCSAARKRRLAPAVLDRLASDGITPPQILRSEAFPTGLPNLRGLDAMKDLSEDERKLHDGLSNHVKQVLQGKRLLLLRDILEDLDYPDKISLAALLKSSAGLQKAARRRVVEPEDTELHAAAWEETRLEEERGWIWPDDSGIFKEKIIAHRFGIRQGDKVRVSDNFKQCGLNDSCGLPEKFVLHGVDYIAEPRLFGLNALPFGATGSVAGFLRVSSALFFVLSVGLKIWCSAFFDDFPTLSGKILSDNTERCVGLLFDLLGIQYAQSGKKCQQFSEEMRALGLVFDLSQFGKGKVFIKHTPERKQELTERLEEILTKGSLTPKEAESLKGRVQWYESYLFGRIANLAVHRIGKRALSKMAPRDTKLDAELKAALTFLKERVSNGLPLELTAETENALLIFTDGAFESTQESGSVGGILFDEQGNPLRFFAEVIPDILMKSLMKEAVNPIYLIELLAAYLAVFLWGGLHPARYVVSYIDNEASRLALIKAYSSTELGNVMVQMFVHLEDSSQWKIWFGRVGSHSNPSDAPSRMQVEDLIQRGVVRDSVAWDVVIMSYEETLHMLGRG</sequence>
<evidence type="ECO:0000256" key="1">
    <source>
        <dbReference type="SAM" id="Phobius"/>
    </source>
</evidence>
<dbReference type="SUPFAM" id="SSF56672">
    <property type="entry name" value="DNA/RNA polymerases"/>
    <property type="match status" value="1"/>
</dbReference>
<evidence type="ECO:0000313" key="2">
    <source>
        <dbReference type="EMBL" id="CAI3982972.1"/>
    </source>
</evidence>
<evidence type="ECO:0000313" key="4">
    <source>
        <dbReference type="Proteomes" id="UP001152797"/>
    </source>
</evidence>
<dbReference type="EMBL" id="CAMXCT030000763">
    <property type="protein sequence ID" value="CAL4770284.1"/>
    <property type="molecule type" value="Genomic_DNA"/>
</dbReference>
<organism evidence="2">
    <name type="scientific">Cladocopium goreaui</name>
    <dbReference type="NCBI Taxonomy" id="2562237"/>
    <lineage>
        <taxon>Eukaryota</taxon>
        <taxon>Sar</taxon>
        <taxon>Alveolata</taxon>
        <taxon>Dinophyceae</taxon>
        <taxon>Suessiales</taxon>
        <taxon>Symbiodiniaceae</taxon>
        <taxon>Cladocopium</taxon>
    </lineage>
</organism>
<name>A0A9P1FQP3_9DINO</name>
<keyword evidence="1" id="KW-1133">Transmembrane helix</keyword>
<keyword evidence="4" id="KW-1185">Reference proteome</keyword>
<dbReference type="EMBL" id="CAMXCT010000763">
    <property type="protein sequence ID" value="CAI3982972.1"/>
    <property type="molecule type" value="Genomic_DNA"/>
</dbReference>
<dbReference type="AlphaFoldDB" id="A0A9P1FQP3"/>
<accession>A0A9P1FQP3</accession>
<comment type="caution">
    <text evidence="2">The sequence shown here is derived from an EMBL/GenBank/DDBJ whole genome shotgun (WGS) entry which is preliminary data.</text>
</comment>
<evidence type="ECO:0000313" key="3">
    <source>
        <dbReference type="EMBL" id="CAL4770284.1"/>
    </source>
</evidence>
<dbReference type="OrthoDB" id="448198at2759"/>
<dbReference type="InterPro" id="IPR043502">
    <property type="entry name" value="DNA/RNA_pol_sf"/>
</dbReference>
<protein>
    <submittedName>
        <fullName evidence="3">RNase H type-1 domain-containing protein</fullName>
    </submittedName>
</protein>
<feature type="transmembrane region" description="Helical" evidence="1">
    <location>
        <begin position="664"/>
        <end position="682"/>
    </location>
</feature>
<proteinExistence type="predicted"/>
<keyword evidence="1" id="KW-0812">Transmembrane</keyword>
<reference evidence="3 4" key="2">
    <citation type="submission" date="2024-05" db="EMBL/GenBank/DDBJ databases">
        <authorList>
            <person name="Chen Y."/>
            <person name="Shah S."/>
            <person name="Dougan E. K."/>
            <person name="Thang M."/>
            <person name="Chan C."/>
        </authorList>
    </citation>
    <scope>NUCLEOTIDE SEQUENCE [LARGE SCALE GENOMIC DNA]</scope>
</reference>
<keyword evidence="1" id="KW-0472">Membrane</keyword>